<dbReference type="Proteomes" id="UP000247498">
    <property type="component" value="Unassembled WGS sequence"/>
</dbReference>
<feature type="domain" description="Fatty acid hydroxylase" evidence="6">
    <location>
        <begin position="149"/>
        <end position="280"/>
    </location>
</feature>
<dbReference type="GO" id="GO:0009507">
    <property type="term" value="C:chloroplast"/>
    <property type="evidence" value="ECO:0007669"/>
    <property type="project" value="TreeGrafter"/>
</dbReference>
<keyword evidence="5" id="KW-0812">Transmembrane</keyword>
<evidence type="ECO:0000256" key="2">
    <source>
        <dbReference type="ARBA" id="ARBA00022746"/>
    </source>
</evidence>
<proteinExistence type="inferred from homology"/>
<evidence type="ECO:0000256" key="3">
    <source>
        <dbReference type="ARBA" id="ARBA00023002"/>
    </source>
</evidence>
<accession>A0A2V0PNU5</accession>
<comment type="caution">
    <text evidence="7">The sequence shown here is derived from an EMBL/GenBank/DDBJ whole genome shotgun (WGS) entry which is preliminary data.</text>
</comment>
<reference evidence="7 8" key="1">
    <citation type="journal article" date="2018" name="Sci. Rep.">
        <title>Raphidocelis subcapitata (=Pseudokirchneriella subcapitata) provides an insight into genome evolution and environmental adaptations in the Sphaeropleales.</title>
        <authorList>
            <person name="Suzuki S."/>
            <person name="Yamaguchi H."/>
            <person name="Nakajima N."/>
            <person name="Kawachi M."/>
        </authorList>
    </citation>
    <scope>NUCLEOTIDE SEQUENCE [LARGE SCALE GENOMIC DNA]</scope>
    <source>
        <strain evidence="7 8">NIES-35</strain>
    </source>
</reference>
<dbReference type="FunCoup" id="A0A2V0PNU5">
    <property type="interactions" value="109"/>
</dbReference>
<dbReference type="GO" id="GO:0016119">
    <property type="term" value="P:carotene metabolic process"/>
    <property type="evidence" value="ECO:0007669"/>
    <property type="project" value="TreeGrafter"/>
</dbReference>
<dbReference type="PANTHER" id="PTHR31899:SF9">
    <property type="entry name" value="BETA-CAROTENE 3-HYDROXYLASE 1, CHLOROPLASTIC"/>
    <property type="match status" value="1"/>
</dbReference>
<dbReference type="InterPro" id="IPR006694">
    <property type="entry name" value="Fatty_acid_hydroxylase"/>
</dbReference>
<sequence>MPSPCSMVLSTRGVALARAPGSARIAAAPCPRGLVGLARTRIVRAGAAEGYEPSISGSGAGVAGACAPSASTSVARGGEDAARAARVRARAAARRREQMTYKFSAIAATLGIGGVALFATYQRFSFLYSRDGATLPWLDMACTLALVAGGMFGMEMWARWAHKALWHDFEPGWAWHKSHHEPRVGPFETNDIYAVINAVPAMGLCLYGFLTPTLLGSLSFGAGLGITLFGWAYVFVHDGLVHRRFPTGPIADLPYMRRVMVAHKVHHSERYGGVPFGLFFGPQELEAIGAGAELDRLVAEMDKAPARVN</sequence>
<dbReference type="OrthoDB" id="9990796at2759"/>
<keyword evidence="3" id="KW-0560">Oxidoreductase</keyword>
<evidence type="ECO:0000256" key="5">
    <source>
        <dbReference type="SAM" id="Phobius"/>
    </source>
</evidence>
<protein>
    <recommendedName>
        <fullName evidence="4">beta-carotene 3-hydroxylase</fullName>
        <ecNumber evidence="4">1.14.15.24</ecNumber>
    </recommendedName>
</protein>
<dbReference type="AlphaFoldDB" id="A0A2V0PNU5"/>
<gene>
    <name evidence="7" type="ORF">Rsub_11590</name>
</gene>
<evidence type="ECO:0000259" key="6">
    <source>
        <dbReference type="Pfam" id="PF04116"/>
    </source>
</evidence>
<dbReference type="EMBL" id="BDRX01000136">
    <property type="protein sequence ID" value="GBF98825.1"/>
    <property type="molecule type" value="Genomic_DNA"/>
</dbReference>
<feature type="transmembrane region" description="Helical" evidence="5">
    <location>
        <begin position="216"/>
        <end position="236"/>
    </location>
</feature>
<feature type="transmembrane region" description="Helical" evidence="5">
    <location>
        <begin position="103"/>
        <end position="122"/>
    </location>
</feature>
<dbReference type="GO" id="GO:0016123">
    <property type="term" value="P:xanthophyll biosynthetic process"/>
    <property type="evidence" value="ECO:0007669"/>
    <property type="project" value="TreeGrafter"/>
</dbReference>
<feature type="transmembrane region" description="Helical" evidence="5">
    <location>
        <begin position="192"/>
        <end position="210"/>
    </location>
</feature>
<organism evidence="7 8">
    <name type="scientific">Raphidocelis subcapitata</name>
    <dbReference type="NCBI Taxonomy" id="307507"/>
    <lineage>
        <taxon>Eukaryota</taxon>
        <taxon>Viridiplantae</taxon>
        <taxon>Chlorophyta</taxon>
        <taxon>core chlorophytes</taxon>
        <taxon>Chlorophyceae</taxon>
        <taxon>CS clade</taxon>
        <taxon>Sphaeropleales</taxon>
        <taxon>Selenastraceae</taxon>
        <taxon>Raphidocelis</taxon>
    </lineage>
</organism>
<evidence type="ECO:0000313" key="8">
    <source>
        <dbReference type="Proteomes" id="UP000247498"/>
    </source>
</evidence>
<dbReference type="PANTHER" id="PTHR31899">
    <property type="entry name" value="BETA-CAROTENE 3-HYDROXYLASE 1, CHLOROPLASTIC"/>
    <property type="match status" value="1"/>
</dbReference>
<dbReference type="EC" id="1.14.15.24" evidence="4"/>
<dbReference type="Pfam" id="PF04116">
    <property type="entry name" value="FA_hydroxylase"/>
    <property type="match status" value="1"/>
</dbReference>
<dbReference type="STRING" id="307507.A0A2V0PNU5"/>
<keyword evidence="5" id="KW-1133">Transmembrane helix</keyword>
<feature type="transmembrane region" description="Helical" evidence="5">
    <location>
        <begin position="134"/>
        <end position="154"/>
    </location>
</feature>
<dbReference type="InParanoid" id="A0A2V0PNU5"/>
<dbReference type="GO" id="GO:0005506">
    <property type="term" value="F:iron ion binding"/>
    <property type="evidence" value="ECO:0007669"/>
    <property type="project" value="InterPro"/>
</dbReference>
<comment type="similarity">
    <text evidence="1">Belongs to the sterol desaturase family.</text>
</comment>
<dbReference type="InterPro" id="IPR045019">
    <property type="entry name" value="BETA-OHASE-like"/>
</dbReference>
<evidence type="ECO:0000313" key="7">
    <source>
        <dbReference type="EMBL" id="GBF98825.1"/>
    </source>
</evidence>
<dbReference type="GO" id="GO:0010291">
    <property type="term" value="F:beta-carotene 3-hydroxylase activity"/>
    <property type="evidence" value="ECO:0007669"/>
    <property type="project" value="UniProtKB-EC"/>
</dbReference>
<keyword evidence="5" id="KW-0472">Membrane</keyword>
<name>A0A2V0PNU5_9CHLO</name>
<evidence type="ECO:0000256" key="4">
    <source>
        <dbReference type="ARBA" id="ARBA00026097"/>
    </source>
</evidence>
<keyword evidence="8" id="KW-1185">Reference proteome</keyword>
<keyword evidence="2" id="KW-0125">Carotenoid biosynthesis</keyword>
<evidence type="ECO:0000256" key="1">
    <source>
        <dbReference type="ARBA" id="ARBA00009324"/>
    </source>
</evidence>